<accession>A0A1X0RHA9</accession>
<sequence length="82" mass="9591">LLYIPRLSIQHFLPPIVVEIQQVVNEVFIQRGIGYCLNTAKTYSQLSILLVFCVQSVQPASLRKDFLLNDNRPFVHYMQFEH</sequence>
<proteinExistence type="predicted"/>
<dbReference type="AlphaFoldDB" id="A0A1X0RHA9"/>
<evidence type="ECO:0000313" key="1">
    <source>
        <dbReference type="EMBL" id="ORE11399.1"/>
    </source>
</evidence>
<feature type="non-terminal residue" evidence="1">
    <location>
        <position position="1"/>
    </location>
</feature>
<dbReference type="VEuPathDB" id="FungiDB:BCV72DRAFT_326223"/>
<gene>
    <name evidence="1" type="ORF">BCV72DRAFT_326223</name>
</gene>
<reference evidence="1" key="1">
    <citation type="journal article" date="2016" name="Proc. Natl. Acad. Sci. U.S.A.">
        <title>Lipid metabolic changes in an early divergent fungus govern the establishment of a mutualistic symbiosis with endobacteria.</title>
        <authorList>
            <person name="Lastovetsky O.A."/>
            <person name="Gaspar M.L."/>
            <person name="Mondo S.J."/>
            <person name="LaButti K.M."/>
            <person name="Sandor L."/>
            <person name="Grigoriev I.V."/>
            <person name="Henry S.A."/>
            <person name="Pawlowska T.E."/>
        </authorList>
    </citation>
    <scope>NUCLEOTIDE SEQUENCE [LARGE SCALE GENOMIC DNA]</scope>
    <source>
        <strain evidence="1">ATCC 52814</strain>
    </source>
</reference>
<dbReference type="Proteomes" id="UP000242414">
    <property type="component" value="Unassembled WGS sequence"/>
</dbReference>
<name>A0A1X0RHA9_RHIZD</name>
<protein>
    <submittedName>
        <fullName evidence="1">Uncharacterized protein</fullName>
    </submittedName>
</protein>
<dbReference type="EMBL" id="KV921857">
    <property type="protein sequence ID" value="ORE11399.1"/>
    <property type="molecule type" value="Genomic_DNA"/>
</dbReference>
<organism evidence="1">
    <name type="scientific">Rhizopus microsporus var. microsporus</name>
    <dbReference type="NCBI Taxonomy" id="86635"/>
    <lineage>
        <taxon>Eukaryota</taxon>
        <taxon>Fungi</taxon>
        <taxon>Fungi incertae sedis</taxon>
        <taxon>Mucoromycota</taxon>
        <taxon>Mucoromycotina</taxon>
        <taxon>Mucoromycetes</taxon>
        <taxon>Mucorales</taxon>
        <taxon>Mucorineae</taxon>
        <taxon>Rhizopodaceae</taxon>
        <taxon>Rhizopus</taxon>
    </lineage>
</organism>